<evidence type="ECO:0000256" key="8">
    <source>
        <dbReference type="ARBA" id="ARBA00022825"/>
    </source>
</evidence>
<feature type="active site" description="Charge relay system" evidence="10">
    <location>
        <position position="55"/>
    </location>
</feature>
<dbReference type="GO" id="GO:0004177">
    <property type="term" value="F:aminopeptidase activity"/>
    <property type="evidence" value="ECO:0007669"/>
    <property type="project" value="UniProtKB-KW"/>
</dbReference>
<evidence type="ECO:0000259" key="12">
    <source>
        <dbReference type="Pfam" id="PF00082"/>
    </source>
</evidence>
<evidence type="ECO:0000259" key="14">
    <source>
        <dbReference type="Pfam" id="PF12583"/>
    </source>
</evidence>
<dbReference type="InterPro" id="IPR000209">
    <property type="entry name" value="Peptidase_S8/S53_dom"/>
</dbReference>
<evidence type="ECO:0000313" key="18">
    <source>
        <dbReference type="Proteomes" id="UP000014500"/>
    </source>
</evidence>
<feature type="compositionally biased region" description="Basic and acidic residues" evidence="11">
    <location>
        <begin position="1033"/>
        <end position="1045"/>
    </location>
</feature>
<dbReference type="InterPro" id="IPR046939">
    <property type="entry name" value="TPPII_C_sf"/>
</dbReference>
<keyword evidence="5" id="KW-0031">Aminopeptidase</keyword>
<evidence type="ECO:0000256" key="9">
    <source>
        <dbReference type="ARBA" id="ARBA00032232"/>
    </source>
</evidence>
<evidence type="ECO:0000259" key="16">
    <source>
        <dbReference type="Pfam" id="PF21316"/>
    </source>
</evidence>
<reference evidence="17" key="2">
    <citation type="submission" date="2015-02" db="UniProtKB">
        <authorList>
            <consortium name="EnsemblMetazoa"/>
        </authorList>
    </citation>
    <scope>IDENTIFICATION</scope>
</reference>
<dbReference type="InterPro" id="IPR022398">
    <property type="entry name" value="Peptidase_S8_His-AS"/>
</dbReference>
<sequence length="1275" mass="141874">MTSEKTTLRGSLTSEDANNDFPVWGLLPKKESGVISFLTKYPEYDGRGVVIAIFDSGVDPGAPGLSVTSDGKPKVIERMDGSGAGDVDTSTVVEAKDGEIVGLTGRKLKIPSTWNNLKGKYHIGAKNIFELYPKTLQERMQKERKERLWDPVHKSSLADITRKLCDFESRHGQANLSFEEKLEKEELDAQLEMLNTFEKKYSDAGPVCDCVVFHDGTTWRGCIDTSERGDLEHCTLLGAYRETLQFATLGDRGNGLNYSINVHDDGNLLEIVSTCSSHGTHVASIATAYFPDNPEKNGVAPGAQVISISIGDNRLGSMETGTGLVRAMIRVMEVKCDVINMSYGEHAHWSAAGRIGELINEVVGKYGIIWVCSAGNHGPALSTVGTPPVLRTNSVIGVGAYVSSDMMVAEYSLREKLPAMGYTWTSRGPALDGDLGVSVCAPGGAITSVPNWTLRGSQLMNGTSMSSPHVAGVIGLLISGLKAKNISNYSPFNIRRALENTSQCVETMDRFAQGQGLIQVEKCFDHLLAYADAPEWNVRFHISCGSDTKGIYIRDAVKLSKPSEYTITVEPQYLDDTNMAIPNKIAFNVNLCLICEAAWVSCPDHLNLMYTSRVFVVKVDPRGLPEGVHFTSIRAYDVNCLGKGPLFSVPITFIQPHLVNLIPRIADNLNYEMTFKDCCFRPGQIQREFFLVPNGATWAVVKLQSCDPEKNGRFVVHAIQLRKQRSCKTLECYKIISLADLAETTQAFSVKEGGILEVVVAKWWASIGDLCINWKVTFFGLKPDQQEIVMHPGEGIFRVNVTSPLKHEDVSPNVTLKNLVQVLRPTESKIVALGSRDLLPEGRQIYEIQLIYNFHISKATEVYPSCPLLSDLLYESEYESQLWMLFDCNKQLLLTGDAYPSKYSTKLEKGDYIIRMHVRHDKRDLLEKLADVVVLVQQRLTSQLSLDAYPSYSNALILGKKFVSHSMSPGSVCPIYFTPLPVDKIPKNGGAGQYLVGTISYAKDDLGRKADFYPFKYIITDPPKKSSSSKPPGEPKEKEKTKEEEFQESLRDLNISWLPKLDPPASKKLYDELKLEFSDHIPLHLARLQALDNEKDRNNNLVQIIAVSDTIISAIDQDSLLAYYGIKNDNRPDATKIKSNMDKQRSALVEALCRKGCALYDTLKESPDRNDQKESGAVSPTSSVSLQDVDNLYLTVHRFAELTDVKVVPFAAKHCMAHKHYGRAIKLLYRQMEEKLTLETESKCVEVFKKLNWTHCTQLFESTSSVRFPLSYRLF</sequence>
<dbReference type="STRING" id="126957.T1IXT2"/>
<dbReference type="GO" id="GO:0005829">
    <property type="term" value="C:cytosol"/>
    <property type="evidence" value="ECO:0007669"/>
    <property type="project" value="TreeGrafter"/>
</dbReference>
<proteinExistence type="inferred from homology"/>
<dbReference type="Pfam" id="PF00082">
    <property type="entry name" value="Peptidase_S8"/>
    <property type="match status" value="1"/>
</dbReference>
<dbReference type="GO" id="GO:0004252">
    <property type="term" value="F:serine-type endopeptidase activity"/>
    <property type="evidence" value="ECO:0007669"/>
    <property type="project" value="UniProtKB-UniRule"/>
</dbReference>
<dbReference type="InterPro" id="IPR036852">
    <property type="entry name" value="Peptidase_S8/S53_dom_sf"/>
</dbReference>
<feature type="active site" description="Charge relay system" evidence="10">
    <location>
        <position position="464"/>
    </location>
</feature>
<evidence type="ECO:0000256" key="1">
    <source>
        <dbReference type="ARBA" id="ARBA00001910"/>
    </source>
</evidence>
<comment type="similarity">
    <text evidence="2 10">Belongs to the peptidase S8 family.</text>
</comment>
<dbReference type="eggNOG" id="KOG1114">
    <property type="taxonomic scope" value="Eukaryota"/>
</dbReference>
<dbReference type="Gene3D" id="6.10.250.3080">
    <property type="match status" value="1"/>
</dbReference>
<dbReference type="InterPro" id="IPR034051">
    <property type="entry name" value="TPP_II_domain"/>
</dbReference>
<feature type="domain" description="Tripeptidyl peptidase II C-terminal" evidence="14">
    <location>
        <begin position="1035"/>
        <end position="1098"/>
    </location>
</feature>
<evidence type="ECO:0000256" key="2">
    <source>
        <dbReference type="ARBA" id="ARBA00011073"/>
    </source>
</evidence>
<dbReference type="EC" id="3.4.14.10" evidence="3"/>
<dbReference type="PROSITE" id="PS51892">
    <property type="entry name" value="SUBTILASE"/>
    <property type="match status" value="1"/>
</dbReference>
<dbReference type="InterPro" id="IPR048383">
    <property type="entry name" value="TPPII_Ig-like-1"/>
</dbReference>
<dbReference type="PANTHER" id="PTHR43806:SF14">
    <property type="entry name" value="TRIPEPTIDYL-PEPTIDASE 2"/>
    <property type="match status" value="1"/>
</dbReference>
<dbReference type="CDD" id="cd04857">
    <property type="entry name" value="Peptidases_S8_Tripeptidyl_Aminopeptidase_II"/>
    <property type="match status" value="1"/>
</dbReference>
<dbReference type="Gene3D" id="2.60.40.3170">
    <property type="match status" value="1"/>
</dbReference>
<dbReference type="FunFam" id="3.40.50.200:FF:000003">
    <property type="entry name" value="Tripeptidyl peptidase 2"/>
    <property type="match status" value="1"/>
</dbReference>
<dbReference type="Proteomes" id="UP000014500">
    <property type="component" value="Unassembled WGS sequence"/>
</dbReference>
<feature type="domain" description="Tripeptidyl-peptidase II first Ig-like" evidence="15">
    <location>
        <begin position="538"/>
        <end position="654"/>
    </location>
</feature>
<dbReference type="HOGENOM" id="CLU_003084_1_0_1"/>
<dbReference type="InterPro" id="IPR046940">
    <property type="entry name" value="TPPII_Ig-like_sf"/>
</dbReference>
<dbReference type="SUPFAM" id="SSF52743">
    <property type="entry name" value="Subtilisin-like"/>
    <property type="match status" value="1"/>
</dbReference>
<protein>
    <recommendedName>
        <fullName evidence="4">Tripeptidyl-peptidase 2</fullName>
        <ecNumber evidence="3">3.4.14.10</ecNumber>
    </recommendedName>
    <alternativeName>
        <fullName evidence="9">Tripeptidyl aminopeptidase</fullName>
    </alternativeName>
</protein>
<evidence type="ECO:0000256" key="3">
    <source>
        <dbReference type="ARBA" id="ARBA00012462"/>
    </source>
</evidence>
<dbReference type="InterPro" id="IPR050131">
    <property type="entry name" value="Peptidase_S8_subtilisin-like"/>
</dbReference>
<dbReference type="Gene3D" id="3.40.50.200">
    <property type="entry name" value="Peptidase S8/S53 domain"/>
    <property type="match status" value="2"/>
</dbReference>
<dbReference type="GO" id="GO:0008240">
    <property type="term" value="F:tripeptidyl-peptidase activity"/>
    <property type="evidence" value="ECO:0007669"/>
    <property type="project" value="UniProtKB-EC"/>
</dbReference>
<evidence type="ECO:0000256" key="10">
    <source>
        <dbReference type="PROSITE-ProRule" id="PRU01240"/>
    </source>
</evidence>
<dbReference type="GO" id="GO:0006508">
    <property type="term" value="P:proteolysis"/>
    <property type="evidence" value="ECO:0007669"/>
    <property type="project" value="UniProtKB-KW"/>
</dbReference>
<accession>T1IXT2</accession>
<dbReference type="InterPro" id="IPR023828">
    <property type="entry name" value="Peptidase_S8_Ser-AS"/>
</dbReference>
<dbReference type="InterPro" id="IPR022229">
    <property type="entry name" value="TPPII_Ig-like-2"/>
</dbReference>
<evidence type="ECO:0000259" key="13">
    <source>
        <dbReference type="Pfam" id="PF12580"/>
    </source>
</evidence>
<name>T1IXT2_STRMM</name>
<feature type="domain" description="Tripeptidyl peptidase II second Ig-like" evidence="13">
    <location>
        <begin position="803"/>
        <end position="988"/>
    </location>
</feature>
<feature type="domain" description="Peptidase S8/S53" evidence="12">
    <location>
        <begin position="46"/>
        <end position="516"/>
    </location>
</feature>
<dbReference type="Gene3D" id="1.25.40.710">
    <property type="match status" value="1"/>
</dbReference>
<dbReference type="InterPro" id="IPR022232">
    <property type="entry name" value="TPPII_C_art"/>
</dbReference>
<dbReference type="InterPro" id="IPR015500">
    <property type="entry name" value="Peptidase_S8_subtilisin-rel"/>
</dbReference>
<dbReference type="PRINTS" id="PR00723">
    <property type="entry name" value="SUBTILISIN"/>
</dbReference>
<keyword evidence="8 10" id="KW-0720">Serine protease</keyword>
<dbReference type="PhylomeDB" id="T1IXT2"/>
<organism evidence="17 18">
    <name type="scientific">Strigamia maritima</name>
    <name type="common">European centipede</name>
    <name type="synonym">Geophilus maritimus</name>
    <dbReference type="NCBI Taxonomy" id="126957"/>
    <lineage>
        <taxon>Eukaryota</taxon>
        <taxon>Metazoa</taxon>
        <taxon>Ecdysozoa</taxon>
        <taxon>Arthropoda</taxon>
        <taxon>Myriapoda</taxon>
        <taxon>Chilopoda</taxon>
        <taxon>Pleurostigmophora</taxon>
        <taxon>Geophilomorpha</taxon>
        <taxon>Linotaeniidae</taxon>
        <taxon>Strigamia</taxon>
    </lineage>
</organism>
<reference evidence="18" key="1">
    <citation type="submission" date="2011-05" db="EMBL/GenBank/DDBJ databases">
        <authorList>
            <person name="Richards S.R."/>
            <person name="Qu J."/>
            <person name="Jiang H."/>
            <person name="Jhangiani S.N."/>
            <person name="Agravi P."/>
            <person name="Goodspeed R."/>
            <person name="Gross S."/>
            <person name="Mandapat C."/>
            <person name="Jackson L."/>
            <person name="Mathew T."/>
            <person name="Pu L."/>
            <person name="Thornton R."/>
            <person name="Saada N."/>
            <person name="Wilczek-Boney K.B."/>
            <person name="Lee S."/>
            <person name="Kovar C."/>
            <person name="Wu Y."/>
            <person name="Scherer S.E."/>
            <person name="Worley K.C."/>
            <person name="Muzny D.M."/>
            <person name="Gibbs R."/>
        </authorList>
    </citation>
    <scope>NUCLEOTIDE SEQUENCE</scope>
    <source>
        <strain evidence="18">Brora</strain>
    </source>
</reference>
<feature type="domain" description="Tripeptidyl-peptidase II galactose-binding" evidence="16">
    <location>
        <begin position="680"/>
        <end position="768"/>
    </location>
</feature>
<keyword evidence="6 10" id="KW-0645">Protease</keyword>
<dbReference type="PROSITE" id="PS00137">
    <property type="entry name" value="SUBTILASE_HIS"/>
    <property type="match status" value="1"/>
</dbReference>
<dbReference type="Pfam" id="PF21316">
    <property type="entry name" value="TPPII_GBD"/>
    <property type="match status" value="1"/>
</dbReference>
<evidence type="ECO:0000256" key="7">
    <source>
        <dbReference type="ARBA" id="ARBA00022801"/>
    </source>
</evidence>
<dbReference type="Pfam" id="PF12583">
    <property type="entry name" value="TPPII_C"/>
    <property type="match status" value="1"/>
</dbReference>
<evidence type="ECO:0000256" key="6">
    <source>
        <dbReference type="ARBA" id="ARBA00022670"/>
    </source>
</evidence>
<evidence type="ECO:0000256" key="11">
    <source>
        <dbReference type="SAM" id="MobiDB-lite"/>
    </source>
</evidence>
<evidence type="ECO:0000256" key="4">
    <source>
        <dbReference type="ARBA" id="ARBA00020244"/>
    </source>
</evidence>
<evidence type="ECO:0000256" key="5">
    <source>
        <dbReference type="ARBA" id="ARBA00022438"/>
    </source>
</evidence>
<dbReference type="Pfam" id="PF12580">
    <property type="entry name" value="TPPII"/>
    <property type="match status" value="1"/>
</dbReference>
<evidence type="ECO:0000313" key="17">
    <source>
        <dbReference type="EnsemblMetazoa" id="SMAR006025-PA"/>
    </source>
</evidence>
<dbReference type="InterPro" id="IPR048384">
    <property type="entry name" value="TPPII_GBD"/>
</dbReference>
<dbReference type="OMA" id="SLRDFQC"/>
<dbReference type="EMBL" id="JH431661">
    <property type="status" value="NOT_ANNOTATED_CDS"/>
    <property type="molecule type" value="Genomic_DNA"/>
</dbReference>
<evidence type="ECO:0000259" key="15">
    <source>
        <dbReference type="Pfam" id="PF21223"/>
    </source>
</evidence>
<keyword evidence="7 10" id="KW-0378">Hydrolase</keyword>
<dbReference type="PROSITE" id="PS00138">
    <property type="entry name" value="SUBTILASE_SER"/>
    <property type="match status" value="1"/>
</dbReference>
<dbReference type="EnsemblMetazoa" id="SMAR006025-RA">
    <property type="protein sequence ID" value="SMAR006025-PA"/>
    <property type="gene ID" value="SMAR006025"/>
</dbReference>
<comment type="catalytic activity">
    <reaction evidence="1">
        <text>Release of an N-terminal tripeptide from a polypeptide.</text>
        <dbReference type="EC" id="3.4.14.10"/>
    </reaction>
</comment>
<dbReference type="PANTHER" id="PTHR43806">
    <property type="entry name" value="PEPTIDASE S8"/>
    <property type="match status" value="1"/>
</dbReference>
<dbReference type="AlphaFoldDB" id="T1IXT2"/>
<dbReference type="Pfam" id="PF21223">
    <property type="entry name" value="TPPII_Ig-like-1"/>
    <property type="match status" value="1"/>
</dbReference>
<keyword evidence="18" id="KW-1185">Reference proteome</keyword>
<feature type="region of interest" description="Disordered" evidence="11">
    <location>
        <begin position="1023"/>
        <end position="1045"/>
    </location>
</feature>
<feature type="active site" description="Charge relay system" evidence="10">
    <location>
        <position position="278"/>
    </location>
</feature>